<comment type="caution">
    <text evidence="3">The sequence shown here is derived from an EMBL/GenBank/DDBJ whole genome shotgun (WGS) entry which is preliminary data.</text>
</comment>
<reference evidence="3" key="1">
    <citation type="submission" date="2018-04" db="EMBL/GenBank/DDBJ databases">
        <title>Whole genome sequencing of Hypsizygus marmoreus.</title>
        <authorList>
            <person name="Choi I.-G."/>
            <person name="Min B."/>
            <person name="Kim J.-G."/>
            <person name="Kim S."/>
            <person name="Oh Y.-L."/>
            <person name="Kong W.-S."/>
            <person name="Park H."/>
            <person name="Jeong J."/>
            <person name="Song E.-S."/>
        </authorList>
    </citation>
    <scope>NUCLEOTIDE SEQUENCE [LARGE SCALE GENOMIC DNA]</scope>
    <source>
        <strain evidence="3">51987-8</strain>
    </source>
</reference>
<accession>A0A369K3N7</accession>
<evidence type="ECO:0000256" key="1">
    <source>
        <dbReference type="SAM" id="SignalP"/>
    </source>
</evidence>
<name>A0A369K3N7_HYPMA</name>
<proteinExistence type="predicted"/>
<dbReference type="Proteomes" id="UP000076154">
    <property type="component" value="Unassembled WGS sequence"/>
</dbReference>
<evidence type="ECO:0000259" key="2">
    <source>
        <dbReference type="PROSITE" id="PS50181"/>
    </source>
</evidence>
<evidence type="ECO:0000313" key="4">
    <source>
        <dbReference type="Proteomes" id="UP000076154"/>
    </source>
</evidence>
<dbReference type="Gene3D" id="3.80.10.10">
    <property type="entry name" value="Ribonuclease Inhibitor"/>
    <property type="match status" value="1"/>
</dbReference>
<dbReference type="SUPFAM" id="SSF81383">
    <property type="entry name" value="F-box domain"/>
    <property type="match status" value="1"/>
</dbReference>
<dbReference type="InterPro" id="IPR001810">
    <property type="entry name" value="F-box_dom"/>
</dbReference>
<organism evidence="3 4">
    <name type="scientific">Hypsizygus marmoreus</name>
    <name type="common">White beech mushroom</name>
    <name type="synonym">Agaricus marmoreus</name>
    <dbReference type="NCBI Taxonomy" id="39966"/>
    <lineage>
        <taxon>Eukaryota</taxon>
        <taxon>Fungi</taxon>
        <taxon>Dikarya</taxon>
        <taxon>Basidiomycota</taxon>
        <taxon>Agaricomycotina</taxon>
        <taxon>Agaricomycetes</taxon>
        <taxon>Agaricomycetidae</taxon>
        <taxon>Agaricales</taxon>
        <taxon>Tricholomatineae</taxon>
        <taxon>Lyophyllaceae</taxon>
        <taxon>Hypsizygus</taxon>
    </lineage>
</organism>
<gene>
    <name evidence="3" type="ORF">Hypma_015656</name>
</gene>
<feature type="chain" id="PRO_5016875915" description="F-box domain-containing protein" evidence="1">
    <location>
        <begin position="21"/>
        <end position="541"/>
    </location>
</feature>
<dbReference type="InterPro" id="IPR032675">
    <property type="entry name" value="LRR_dom_sf"/>
</dbReference>
<feature type="domain" description="F-box" evidence="2">
    <location>
        <begin position="70"/>
        <end position="115"/>
    </location>
</feature>
<sequence>MMSTIMHATYLLAPSLLVSAMPLTTYWPVSRSGSASLKRDRVTEDPFYNMEVRISKKRKMVRFSDEVIKGPSILDTPNEIILAILEELSDTCLIRMAGVCRRIRPVAISVYFRHLQILTSGSGSQELRLCRDVPLPVFLLLSSLHFEGKVAFTCNLFFLMQYQSAVREFSLRTSIVSISIHLYNNNSAILATPGAARALRSFLASLSMQCRSITVEMNRYPTFPARQVSQPEEEHRGRIADEDDIRSLMSNVRSVTLTEDVFRTRSLAQVGFLLLEGPHVEDFGLTCLSVQRNKCSTILSRIKFPALRSLRISSTVIPQIPVQFFRLHSSLNSLALFGRDTDSQQNPARSSRSSSRCSIELPRLRFLTFTDRFIPWVSVLSCPNLKNVSIYPTRYWEEGRLGDSWAGLCASFNAITSRDMSGECLTITTPDDDDETIQDHFYNLGSEALVLPLVPRTHKLVFHLSDLKKASFEIVMQWSRALPNLRTLELLVHSGSADSPDPSESEVQPFLRELRRSLPEFDTLHCGTGTWRYRNEYWVPE</sequence>
<dbReference type="InParanoid" id="A0A369K3N7"/>
<dbReference type="PROSITE" id="PS50181">
    <property type="entry name" value="FBOX"/>
    <property type="match status" value="1"/>
</dbReference>
<feature type="signal peptide" evidence="1">
    <location>
        <begin position="1"/>
        <end position="20"/>
    </location>
</feature>
<evidence type="ECO:0000313" key="3">
    <source>
        <dbReference type="EMBL" id="RDB29241.1"/>
    </source>
</evidence>
<dbReference type="AlphaFoldDB" id="A0A369K3N7"/>
<dbReference type="SUPFAM" id="SSF52047">
    <property type="entry name" value="RNI-like"/>
    <property type="match status" value="1"/>
</dbReference>
<keyword evidence="1" id="KW-0732">Signal</keyword>
<keyword evidence="4" id="KW-1185">Reference proteome</keyword>
<dbReference type="EMBL" id="LUEZ02000010">
    <property type="protein sequence ID" value="RDB29241.1"/>
    <property type="molecule type" value="Genomic_DNA"/>
</dbReference>
<dbReference type="InterPro" id="IPR036047">
    <property type="entry name" value="F-box-like_dom_sf"/>
</dbReference>
<protein>
    <recommendedName>
        <fullName evidence="2">F-box domain-containing protein</fullName>
    </recommendedName>
</protein>